<keyword evidence="1" id="KW-0472">Membrane</keyword>
<feature type="transmembrane region" description="Helical" evidence="1">
    <location>
        <begin position="63"/>
        <end position="84"/>
    </location>
</feature>
<evidence type="ECO:0000259" key="2">
    <source>
        <dbReference type="PROSITE" id="PS51724"/>
    </source>
</evidence>
<dbReference type="KEGG" id="dmm:dnm_025460"/>
<evidence type="ECO:0000313" key="3">
    <source>
        <dbReference type="EMBL" id="QTA86522.1"/>
    </source>
</evidence>
<keyword evidence="1" id="KW-1133">Transmembrane helix</keyword>
<reference evidence="3" key="1">
    <citation type="journal article" date="2021" name="Microb. Physiol.">
        <title>Proteogenomic Insights into the Physiology of Marine, Sulfate-Reducing, Filamentous Desulfonema limicola and Desulfonema magnum.</title>
        <authorList>
            <person name="Schnaars V."/>
            <person name="Wohlbrand L."/>
            <person name="Scheve S."/>
            <person name="Hinrichs C."/>
            <person name="Reinhardt R."/>
            <person name="Rabus R."/>
        </authorList>
    </citation>
    <scope>NUCLEOTIDE SEQUENCE</scope>
    <source>
        <strain evidence="3">4be13</strain>
    </source>
</reference>
<dbReference type="Proteomes" id="UP000663722">
    <property type="component" value="Chromosome"/>
</dbReference>
<dbReference type="AlphaFoldDB" id="A0A975BJQ0"/>
<proteinExistence type="predicted"/>
<keyword evidence="1" id="KW-0812">Transmembrane</keyword>
<dbReference type="GO" id="GO:0042834">
    <property type="term" value="F:peptidoglycan binding"/>
    <property type="evidence" value="ECO:0007669"/>
    <property type="project" value="InterPro"/>
</dbReference>
<gene>
    <name evidence="3" type="ORF">dnm_025460</name>
</gene>
<protein>
    <submittedName>
        <fullName evidence="3">Sporulation related domain-containing protein</fullName>
    </submittedName>
</protein>
<dbReference type="PROSITE" id="PS51724">
    <property type="entry name" value="SPOR"/>
    <property type="match status" value="1"/>
</dbReference>
<sequence>MKQQMTQKQTPHRIRCPYCSEGFHPEGTDFCPNTGKPLRKKTIHLDRESISRFRASIKNINKIWWIVIGCVLLLIFIPGFYIIFNANDDSYDSTPPTKKIKESRTTIPKKKNNKAVNESGMREDGSIKIPHPVFKADDSVSDKPVAEFLSQLELGDWAVIIGSYNNEDLARKEIERIKARYPELFISCLSSELHNQYCNDYGEGKYFDGRYWRIYIGEFYSKESANLLKEKAIQEMEIPDDVFIRSILTGDSEYTVITDNKDEKAGWVFIGAYDRNHKKIFGNIEGYPKIETEYKFTREDRVYNIRKSPPRTVRTYYKDLRRIDIIGSIQAGNQFFIKEIKEFLLDENRVKIWAEIEKRY</sequence>
<feature type="domain" description="SPOR" evidence="2">
    <location>
        <begin position="151"/>
        <end position="246"/>
    </location>
</feature>
<evidence type="ECO:0000256" key="1">
    <source>
        <dbReference type="SAM" id="Phobius"/>
    </source>
</evidence>
<accession>A0A975BJQ0</accession>
<evidence type="ECO:0000313" key="4">
    <source>
        <dbReference type="Proteomes" id="UP000663722"/>
    </source>
</evidence>
<dbReference type="EMBL" id="CP061800">
    <property type="protein sequence ID" value="QTA86522.1"/>
    <property type="molecule type" value="Genomic_DNA"/>
</dbReference>
<dbReference type="InterPro" id="IPR007730">
    <property type="entry name" value="SPOR-like_dom"/>
</dbReference>
<dbReference type="Pfam" id="PF05036">
    <property type="entry name" value="SPOR"/>
    <property type="match status" value="1"/>
</dbReference>
<keyword evidence="4" id="KW-1185">Reference proteome</keyword>
<name>A0A975BJQ0_9BACT</name>
<organism evidence="3 4">
    <name type="scientific">Desulfonema magnum</name>
    <dbReference type="NCBI Taxonomy" id="45655"/>
    <lineage>
        <taxon>Bacteria</taxon>
        <taxon>Pseudomonadati</taxon>
        <taxon>Thermodesulfobacteriota</taxon>
        <taxon>Desulfobacteria</taxon>
        <taxon>Desulfobacterales</taxon>
        <taxon>Desulfococcaceae</taxon>
        <taxon>Desulfonema</taxon>
    </lineage>
</organism>